<dbReference type="InterPro" id="IPR019431">
    <property type="entry name" value="DUF2417"/>
</dbReference>
<dbReference type="OrthoDB" id="164921at2759"/>
<dbReference type="Proteomes" id="UP000238350">
    <property type="component" value="Unassembled WGS sequence"/>
</dbReference>
<comment type="caution">
    <text evidence="3">The sequence shown here is derived from an EMBL/GenBank/DDBJ whole genome shotgun (WGS) entry which is preliminary data.</text>
</comment>
<dbReference type="RefSeq" id="XP_024665236.1">
    <property type="nucleotide sequence ID" value="XM_024809468.1"/>
</dbReference>
<feature type="transmembrane region" description="Helical" evidence="1">
    <location>
        <begin position="129"/>
        <end position="151"/>
    </location>
</feature>
<dbReference type="Gene3D" id="3.40.50.1820">
    <property type="entry name" value="alpha/beta hydrolase"/>
    <property type="match status" value="1"/>
</dbReference>
<evidence type="ECO:0000313" key="3">
    <source>
        <dbReference type="EMBL" id="PRT55291.1"/>
    </source>
</evidence>
<dbReference type="SUPFAM" id="SSF53474">
    <property type="entry name" value="alpha/beta-Hydrolases"/>
    <property type="match status" value="1"/>
</dbReference>
<organism evidence="3 4">
    <name type="scientific">Wickerhamiella sorbophila</name>
    <dbReference type="NCBI Taxonomy" id="45607"/>
    <lineage>
        <taxon>Eukaryota</taxon>
        <taxon>Fungi</taxon>
        <taxon>Dikarya</taxon>
        <taxon>Ascomycota</taxon>
        <taxon>Saccharomycotina</taxon>
        <taxon>Dipodascomycetes</taxon>
        <taxon>Dipodascales</taxon>
        <taxon>Trichomonascaceae</taxon>
        <taxon>Wickerhamiella</taxon>
    </lineage>
</organism>
<feature type="transmembrane region" description="Helical" evidence="1">
    <location>
        <begin position="38"/>
        <end position="58"/>
    </location>
</feature>
<dbReference type="EMBL" id="NDIQ01000021">
    <property type="protein sequence ID" value="PRT55291.1"/>
    <property type="molecule type" value="Genomic_DNA"/>
</dbReference>
<reference evidence="3 4" key="1">
    <citation type="submission" date="2017-04" db="EMBL/GenBank/DDBJ databases">
        <title>Genome sequencing of [Candida] sorbophila.</title>
        <authorList>
            <person name="Ahn J.O."/>
        </authorList>
    </citation>
    <scope>NUCLEOTIDE SEQUENCE [LARGE SCALE GENOMIC DNA]</scope>
    <source>
        <strain evidence="3 4">DS02</strain>
    </source>
</reference>
<proteinExistence type="predicted"/>
<evidence type="ECO:0000256" key="1">
    <source>
        <dbReference type="SAM" id="Phobius"/>
    </source>
</evidence>
<gene>
    <name evidence="3" type="ORF">B9G98_02911</name>
</gene>
<feature type="domain" description="AB hydrolase-1" evidence="2">
    <location>
        <begin position="254"/>
        <end position="359"/>
    </location>
</feature>
<feature type="transmembrane region" description="Helical" evidence="1">
    <location>
        <begin position="195"/>
        <end position="213"/>
    </location>
</feature>
<protein>
    <submittedName>
        <fullName evidence="3">Uncharacterized protein C23C11.06c</fullName>
    </submittedName>
</protein>
<dbReference type="STRING" id="45607.A0A2T0FJX5"/>
<feature type="transmembrane region" description="Helical" evidence="1">
    <location>
        <begin position="78"/>
        <end position="97"/>
    </location>
</feature>
<evidence type="ECO:0000259" key="2">
    <source>
        <dbReference type="Pfam" id="PF00561"/>
    </source>
</evidence>
<keyword evidence="1" id="KW-0812">Transmembrane</keyword>
<sequence length="510" mass="57054">MPRRISASPSTPESQPLLQDSTNLNEANVETPNNRFSYFRFVLLLVLFFAIVWSLILLLDMFVSVGLDSHLGSGFENLYFSLISIASLTLSILFYRVPSHMDEVFGKVTAGLLVLDMVVILAVEHLRRQLGPFTLCLTFGGAIVSVLLGAYSNEVIYWNKQTARDQAVAESTLRRGERNTFGGFRQFLLSFIDSSARAILLLVVLVASIGLYIDGFDGQLTPLGDLVTVGSELNGRFYAPRVHISCTPAGKDGPIVIAEAGETSAEEFSNWILAAEKIKAVCYWDRPGHGFSENVPSPANMATITSFLNAALEQELPDFRNESIVLVAHGVGGLYARVFASQHPEQITGIMLVDALHEEQFYRKQSWYSGLGHFIKGVWDASGVNKVIGVFFGQDSQDRIYGLFEGQETRLQRSLLQEQISASRRTKVDIDLATSNLPRDTPLLVVSAKDHKDKQWFQYQRRLLKLTDDVLAWKLLEGPHEIWRNRRSARELTKLLTNFVRYGTDPPQFV</sequence>
<dbReference type="AlphaFoldDB" id="A0A2T0FJX5"/>
<dbReference type="GeneID" id="36516659"/>
<name>A0A2T0FJX5_9ASCO</name>
<evidence type="ECO:0000313" key="4">
    <source>
        <dbReference type="Proteomes" id="UP000238350"/>
    </source>
</evidence>
<keyword evidence="1" id="KW-1133">Transmembrane helix</keyword>
<dbReference type="Pfam" id="PF00561">
    <property type="entry name" value="Abhydrolase_1"/>
    <property type="match status" value="1"/>
</dbReference>
<dbReference type="InterPro" id="IPR000073">
    <property type="entry name" value="AB_hydrolase_1"/>
</dbReference>
<dbReference type="InterPro" id="IPR029058">
    <property type="entry name" value="AB_hydrolase_fold"/>
</dbReference>
<dbReference type="Pfam" id="PF10329">
    <property type="entry name" value="DUF2417"/>
    <property type="match status" value="1"/>
</dbReference>
<feature type="transmembrane region" description="Helical" evidence="1">
    <location>
        <begin position="104"/>
        <end position="123"/>
    </location>
</feature>
<accession>A0A2T0FJX5</accession>
<keyword evidence="4" id="KW-1185">Reference proteome</keyword>
<keyword evidence="1" id="KW-0472">Membrane</keyword>